<dbReference type="PANTHER" id="PTHR33146:SF26">
    <property type="entry name" value="ENDONUCLEASE 4"/>
    <property type="match status" value="1"/>
</dbReference>
<comment type="caution">
    <text evidence="8">The sequence shown here is derived from an EMBL/GenBank/DDBJ whole genome shotgun (WGS) entry which is preliminary data.</text>
</comment>
<evidence type="ECO:0000256" key="6">
    <source>
        <dbReference type="ARBA" id="ARBA00023180"/>
    </source>
</evidence>
<evidence type="ECO:0000313" key="8">
    <source>
        <dbReference type="EMBL" id="TWT95419.1"/>
    </source>
</evidence>
<evidence type="ECO:0000256" key="7">
    <source>
        <dbReference type="SAM" id="SignalP"/>
    </source>
</evidence>
<dbReference type="Gene3D" id="1.10.575.10">
    <property type="entry name" value="P1 Nuclease"/>
    <property type="match status" value="1"/>
</dbReference>
<dbReference type="RefSeq" id="WP_146446256.1">
    <property type="nucleotide sequence ID" value="NZ_SJPR01000005.1"/>
</dbReference>
<dbReference type="PANTHER" id="PTHR33146">
    <property type="entry name" value="ENDONUCLEASE 4"/>
    <property type="match status" value="1"/>
</dbReference>
<dbReference type="SUPFAM" id="SSF48537">
    <property type="entry name" value="Phospholipase C/P1 nuclease"/>
    <property type="match status" value="1"/>
</dbReference>
<feature type="chain" id="PRO_5022990201" evidence="7">
    <location>
        <begin position="19"/>
        <end position="385"/>
    </location>
</feature>
<dbReference type="InterPro" id="IPR003154">
    <property type="entry name" value="S1/P1nuclease"/>
</dbReference>
<keyword evidence="3" id="KW-0255">Endonuclease</keyword>
<evidence type="ECO:0000256" key="1">
    <source>
        <dbReference type="ARBA" id="ARBA00022722"/>
    </source>
</evidence>
<keyword evidence="2" id="KW-0479">Metal-binding</keyword>
<dbReference type="GO" id="GO:0006308">
    <property type="term" value="P:DNA catabolic process"/>
    <property type="evidence" value="ECO:0007669"/>
    <property type="project" value="InterPro"/>
</dbReference>
<dbReference type="InterPro" id="IPR008947">
    <property type="entry name" value="PLipase_C/P1_nuclease_dom_sf"/>
</dbReference>
<proteinExistence type="predicted"/>
<feature type="signal peptide" evidence="7">
    <location>
        <begin position="1"/>
        <end position="18"/>
    </location>
</feature>
<dbReference type="CDD" id="cd11010">
    <property type="entry name" value="S1-P1_nuclease"/>
    <property type="match status" value="1"/>
</dbReference>
<dbReference type="GO" id="GO:0004519">
    <property type="term" value="F:endonuclease activity"/>
    <property type="evidence" value="ECO:0007669"/>
    <property type="project" value="UniProtKB-KW"/>
</dbReference>
<protein>
    <submittedName>
        <fullName evidence="8">S1/P1 Nuclease</fullName>
    </submittedName>
</protein>
<dbReference type="GO" id="GO:0003676">
    <property type="term" value="F:nucleic acid binding"/>
    <property type="evidence" value="ECO:0007669"/>
    <property type="project" value="InterPro"/>
</dbReference>
<sequence precursor="true">MVRALIVVVLFCPSVASAWSEGGHHLIGLLAYHLLDADQKAAFQVMLAQHPRFAEDFAVPGNVATADRWRAGRAGYWPDVARSQPAYNRPNWRWEDAVTLVVGDRERVRLPRHVTHLPRGASLQTDDLHASQAIALCQRVLNDASQPAADRAIALCWLGHLVGDSHQPCHAGSLYAVKAFPTGDRGGNEVSTAQRRNLHALWDGLLGGGYSETSENRRFAEIVNDAALMARSEKAAEKMDPLDWLEESRLASTKVVYTTEVLGPVRAVAEGRAESMPTIQVSPEYLQTGGRMATLRACQAGWRLSKVWSEGLSKPVARAAVAKPVSVTPASLAPGASAAAATEDRYWLNTKTGVRHNSTCGNFEKTKAGEYCDAEDGRPCGMCGG</sequence>
<name>A0A5C6A7C9_9BACT</name>
<keyword evidence="1" id="KW-0540">Nuclease</keyword>
<accession>A0A5C6A7C9</accession>
<evidence type="ECO:0000313" key="9">
    <source>
        <dbReference type="Proteomes" id="UP000317421"/>
    </source>
</evidence>
<gene>
    <name evidence="8" type="ORF">Pla108_35670</name>
</gene>
<dbReference type="GO" id="GO:0046872">
    <property type="term" value="F:metal ion binding"/>
    <property type="evidence" value="ECO:0007669"/>
    <property type="project" value="UniProtKB-KW"/>
</dbReference>
<dbReference type="AlphaFoldDB" id="A0A5C6A7C9"/>
<evidence type="ECO:0000256" key="5">
    <source>
        <dbReference type="ARBA" id="ARBA00023157"/>
    </source>
</evidence>
<dbReference type="EMBL" id="SJPR01000005">
    <property type="protein sequence ID" value="TWT95419.1"/>
    <property type="molecule type" value="Genomic_DNA"/>
</dbReference>
<evidence type="ECO:0000256" key="2">
    <source>
        <dbReference type="ARBA" id="ARBA00022723"/>
    </source>
</evidence>
<organism evidence="8 9">
    <name type="scientific">Botrimarina colliarenosi</name>
    <dbReference type="NCBI Taxonomy" id="2528001"/>
    <lineage>
        <taxon>Bacteria</taxon>
        <taxon>Pseudomonadati</taxon>
        <taxon>Planctomycetota</taxon>
        <taxon>Planctomycetia</taxon>
        <taxon>Pirellulales</taxon>
        <taxon>Lacipirellulaceae</taxon>
        <taxon>Botrimarina</taxon>
    </lineage>
</organism>
<keyword evidence="9" id="KW-1185">Reference proteome</keyword>
<keyword evidence="7" id="KW-0732">Signal</keyword>
<dbReference type="GO" id="GO:0016788">
    <property type="term" value="F:hydrolase activity, acting on ester bonds"/>
    <property type="evidence" value="ECO:0007669"/>
    <property type="project" value="InterPro"/>
</dbReference>
<dbReference type="Proteomes" id="UP000317421">
    <property type="component" value="Unassembled WGS sequence"/>
</dbReference>
<keyword evidence="6" id="KW-0325">Glycoprotein</keyword>
<evidence type="ECO:0000256" key="4">
    <source>
        <dbReference type="ARBA" id="ARBA00022801"/>
    </source>
</evidence>
<keyword evidence="5" id="KW-1015">Disulfide bond</keyword>
<evidence type="ECO:0000256" key="3">
    <source>
        <dbReference type="ARBA" id="ARBA00022759"/>
    </source>
</evidence>
<dbReference type="OrthoDB" id="267579at2"/>
<dbReference type="Pfam" id="PF02265">
    <property type="entry name" value="S1-P1_nuclease"/>
    <property type="match status" value="1"/>
</dbReference>
<reference evidence="8 9" key="1">
    <citation type="submission" date="2019-02" db="EMBL/GenBank/DDBJ databases">
        <title>Deep-cultivation of Planctomycetes and their phenomic and genomic characterization uncovers novel biology.</title>
        <authorList>
            <person name="Wiegand S."/>
            <person name="Jogler M."/>
            <person name="Boedeker C."/>
            <person name="Pinto D."/>
            <person name="Vollmers J."/>
            <person name="Rivas-Marin E."/>
            <person name="Kohn T."/>
            <person name="Peeters S.H."/>
            <person name="Heuer A."/>
            <person name="Rast P."/>
            <person name="Oberbeckmann S."/>
            <person name="Bunk B."/>
            <person name="Jeske O."/>
            <person name="Meyerdierks A."/>
            <person name="Storesund J.E."/>
            <person name="Kallscheuer N."/>
            <person name="Luecker S."/>
            <person name="Lage O.M."/>
            <person name="Pohl T."/>
            <person name="Merkel B.J."/>
            <person name="Hornburger P."/>
            <person name="Mueller R.-W."/>
            <person name="Bruemmer F."/>
            <person name="Labrenz M."/>
            <person name="Spormann A.M."/>
            <person name="Op Den Camp H."/>
            <person name="Overmann J."/>
            <person name="Amann R."/>
            <person name="Jetten M.S.M."/>
            <person name="Mascher T."/>
            <person name="Medema M.H."/>
            <person name="Devos D.P."/>
            <person name="Kaster A.-K."/>
            <person name="Ovreas L."/>
            <person name="Rohde M."/>
            <person name="Galperin M.Y."/>
            <person name="Jogler C."/>
        </authorList>
    </citation>
    <scope>NUCLEOTIDE SEQUENCE [LARGE SCALE GENOMIC DNA]</scope>
    <source>
        <strain evidence="8 9">Pla108</strain>
    </source>
</reference>
<keyword evidence="4" id="KW-0378">Hydrolase</keyword>